<feature type="domain" description="UspA" evidence="2">
    <location>
        <begin position="1"/>
        <end position="135"/>
    </location>
</feature>
<dbReference type="PANTHER" id="PTHR46268:SF6">
    <property type="entry name" value="UNIVERSAL STRESS PROTEIN UP12"/>
    <property type="match status" value="1"/>
</dbReference>
<dbReference type="OrthoDB" id="9792500at2"/>
<dbReference type="CDD" id="cd00293">
    <property type="entry name" value="USP-like"/>
    <property type="match status" value="1"/>
</dbReference>
<dbReference type="PRINTS" id="PR01438">
    <property type="entry name" value="UNVRSLSTRESS"/>
</dbReference>
<dbReference type="InterPro" id="IPR006015">
    <property type="entry name" value="Universal_stress_UspA"/>
</dbReference>
<accession>A0A1L3I742</accession>
<dbReference type="SUPFAM" id="SSF52402">
    <property type="entry name" value="Adenine nucleotide alpha hydrolases-like"/>
    <property type="match status" value="1"/>
</dbReference>
<dbReference type="Gene3D" id="3.40.50.620">
    <property type="entry name" value="HUPs"/>
    <property type="match status" value="1"/>
</dbReference>
<dbReference type="Proteomes" id="UP000183859">
    <property type="component" value="Chromosome"/>
</dbReference>
<organism evidence="3 4">
    <name type="scientific">Phaeobacter porticola</name>
    <dbReference type="NCBI Taxonomy" id="1844006"/>
    <lineage>
        <taxon>Bacteria</taxon>
        <taxon>Pseudomonadati</taxon>
        <taxon>Pseudomonadota</taxon>
        <taxon>Alphaproteobacteria</taxon>
        <taxon>Rhodobacterales</taxon>
        <taxon>Roseobacteraceae</taxon>
        <taxon>Phaeobacter</taxon>
    </lineage>
</organism>
<sequence>MYNNILVPISFDPDRDISAPIKLAGLLGTPEAQVTLLHVVEQVPVYAISYMPVDYLDATRIALQTELDELAKSLPNAKGVLVDGHSGRGILDWAEAHSPDLIIIASHRPGMQDLLLGSTATQVVRHADCAVHVVR</sequence>
<dbReference type="RefSeq" id="WP_072505349.1">
    <property type="nucleotide sequence ID" value="NZ_CP016364.1"/>
</dbReference>
<dbReference type="STRING" id="1844006.PhaeoP97_02556"/>
<reference evidence="4" key="1">
    <citation type="submission" date="2016-07" db="EMBL/GenBank/DDBJ databases">
        <title>Phaeobacter portensis sp. nov., a tropodithietic acid producing bacterium isolated from a German harbor.</title>
        <authorList>
            <person name="Freese H.M."/>
            <person name="Bunk B."/>
            <person name="Breider S."/>
            <person name="Brinkhoff T."/>
        </authorList>
    </citation>
    <scope>NUCLEOTIDE SEQUENCE [LARGE SCALE GENOMIC DNA]</scope>
    <source>
        <strain evidence="4">P97</strain>
    </source>
</reference>
<proteinExistence type="inferred from homology"/>
<dbReference type="AlphaFoldDB" id="A0A1L3I742"/>
<name>A0A1L3I742_9RHOB</name>
<dbReference type="PANTHER" id="PTHR46268">
    <property type="entry name" value="STRESS RESPONSE PROTEIN NHAX"/>
    <property type="match status" value="1"/>
</dbReference>
<dbReference type="EMBL" id="CP016364">
    <property type="protein sequence ID" value="APG47935.1"/>
    <property type="molecule type" value="Genomic_DNA"/>
</dbReference>
<evidence type="ECO:0000313" key="4">
    <source>
        <dbReference type="Proteomes" id="UP000183859"/>
    </source>
</evidence>
<dbReference type="InterPro" id="IPR014729">
    <property type="entry name" value="Rossmann-like_a/b/a_fold"/>
</dbReference>
<dbReference type="InterPro" id="IPR006016">
    <property type="entry name" value="UspA"/>
</dbReference>
<keyword evidence="4" id="KW-1185">Reference proteome</keyword>
<dbReference type="KEGG" id="php:PhaeoP97_02556"/>
<evidence type="ECO:0000256" key="1">
    <source>
        <dbReference type="ARBA" id="ARBA00008791"/>
    </source>
</evidence>
<gene>
    <name evidence="3" type="ORF">PhaeoP97_02556</name>
</gene>
<protein>
    <submittedName>
        <fullName evidence="3">Universal stress protein</fullName>
    </submittedName>
</protein>
<evidence type="ECO:0000313" key="3">
    <source>
        <dbReference type="EMBL" id="APG47935.1"/>
    </source>
</evidence>
<evidence type="ECO:0000259" key="2">
    <source>
        <dbReference type="Pfam" id="PF00582"/>
    </source>
</evidence>
<dbReference type="Pfam" id="PF00582">
    <property type="entry name" value="Usp"/>
    <property type="match status" value="1"/>
</dbReference>
<comment type="similarity">
    <text evidence="1">Belongs to the universal stress protein A family.</text>
</comment>